<comment type="similarity">
    <text evidence="1">Belongs to the DinB family.</text>
</comment>
<dbReference type="RefSeq" id="WP_061950225.1">
    <property type="nucleotide sequence ID" value="NZ_LTAO01000039.1"/>
</dbReference>
<organism evidence="4 5">
    <name type="scientific">Alkalihalobacillus trypoxylicola</name>
    <dbReference type="NCBI Taxonomy" id="519424"/>
    <lineage>
        <taxon>Bacteria</taxon>
        <taxon>Bacillati</taxon>
        <taxon>Bacillota</taxon>
        <taxon>Bacilli</taxon>
        <taxon>Bacillales</taxon>
        <taxon>Bacillaceae</taxon>
        <taxon>Alkalihalobacillus</taxon>
    </lineage>
</organism>
<feature type="binding site" evidence="3">
    <location>
        <position position="51"/>
    </location>
    <ligand>
        <name>a divalent metal cation</name>
        <dbReference type="ChEBI" id="CHEBI:60240"/>
    </ligand>
</feature>
<keyword evidence="2 3" id="KW-0479">Metal-binding</keyword>
<dbReference type="InterPro" id="IPR007837">
    <property type="entry name" value="DinB"/>
</dbReference>
<evidence type="ECO:0000256" key="1">
    <source>
        <dbReference type="ARBA" id="ARBA00008635"/>
    </source>
</evidence>
<dbReference type="OrthoDB" id="2427314at2"/>
<evidence type="ECO:0000256" key="2">
    <source>
        <dbReference type="ARBA" id="ARBA00022723"/>
    </source>
</evidence>
<dbReference type="Proteomes" id="UP000075806">
    <property type="component" value="Unassembled WGS sequence"/>
</dbReference>
<dbReference type="GO" id="GO:0046872">
    <property type="term" value="F:metal ion binding"/>
    <property type="evidence" value="ECO:0007669"/>
    <property type="project" value="UniProtKB-KW"/>
</dbReference>
<dbReference type="SUPFAM" id="SSF109854">
    <property type="entry name" value="DinB/YfiT-like putative metalloenzymes"/>
    <property type="match status" value="1"/>
</dbReference>
<evidence type="ECO:0000313" key="5">
    <source>
        <dbReference type="Proteomes" id="UP000075806"/>
    </source>
</evidence>
<sequence length="162" mass="19433">MNSTDLLRETLLEEMGRGIKSMEGLLRKVEDKDWNYKPNEKMRSLKELANHIIAIPEVDLEIWKEKSHEEIQRLELAYERLENVDQMIEAMNKGFQLYKTYMLSLSEVDFLSKKTKPFYLEEGQVQAHWLIEDVSHIFHHRGQFFNYLKQLDYDVSMNDLYV</sequence>
<feature type="binding site" evidence="3">
    <location>
        <position position="140"/>
    </location>
    <ligand>
        <name>a divalent metal cation</name>
        <dbReference type="ChEBI" id="CHEBI:60240"/>
    </ligand>
</feature>
<dbReference type="Pfam" id="PF05163">
    <property type="entry name" value="DinB"/>
    <property type="match status" value="1"/>
</dbReference>
<name>A0A161PDK8_9BACI</name>
<dbReference type="AlphaFoldDB" id="A0A161PDK8"/>
<dbReference type="Gene3D" id="1.20.120.450">
    <property type="entry name" value="dinb family like domain"/>
    <property type="match status" value="1"/>
</dbReference>
<feature type="binding site" evidence="3">
    <location>
        <position position="136"/>
    </location>
    <ligand>
        <name>a divalent metal cation</name>
        <dbReference type="ChEBI" id="CHEBI:60240"/>
    </ligand>
</feature>
<proteinExistence type="inferred from homology"/>
<evidence type="ECO:0000313" key="4">
    <source>
        <dbReference type="EMBL" id="KYG26048.1"/>
    </source>
</evidence>
<dbReference type="EMBL" id="LTAO01000039">
    <property type="protein sequence ID" value="KYG26048.1"/>
    <property type="molecule type" value="Genomic_DNA"/>
</dbReference>
<reference evidence="4" key="1">
    <citation type="submission" date="2016-02" db="EMBL/GenBank/DDBJ databases">
        <title>Genome sequence of Bacillus trypoxylicola KCTC 13244(T).</title>
        <authorList>
            <person name="Jeong H."/>
            <person name="Park S.-H."/>
            <person name="Choi S.-K."/>
        </authorList>
    </citation>
    <scope>NUCLEOTIDE SEQUENCE [LARGE SCALE GENOMIC DNA]</scope>
    <source>
        <strain evidence="4">KCTC 13244</strain>
    </source>
</reference>
<accession>A0A161PDK8</accession>
<dbReference type="InterPro" id="IPR034660">
    <property type="entry name" value="DinB/YfiT-like"/>
</dbReference>
<gene>
    <name evidence="4" type="ORF">AZF04_13260</name>
</gene>
<evidence type="ECO:0000256" key="3">
    <source>
        <dbReference type="PIRSR" id="PIRSR607837-1"/>
    </source>
</evidence>
<keyword evidence="5" id="KW-1185">Reference proteome</keyword>
<protein>
    <submittedName>
        <fullName evidence="4">Damage-inducible protein DinB</fullName>
    </submittedName>
</protein>
<comment type="caution">
    <text evidence="4">The sequence shown here is derived from an EMBL/GenBank/DDBJ whole genome shotgun (WGS) entry which is preliminary data.</text>
</comment>